<name>G3JDY4_CORMM</name>
<dbReference type="RefSeq" id="XP_006669393.1">
    <property type="nucleotide sequence ID" value="XM_006669330.1"/>
</dbReference>
<evidence type="ECO:0000259" key="1">
    <source>
        <dbReference type="PROSITE" id="PS51184"/>
    </source>
</evidence>
<keyword evidence="3" id="KW-1185">Reference proteome</keyword>
<dbReference type="SUPFAM" id="SSF51197">
    <property type="entry name" value="Clavaminate synthase-like"/>
    <property type="match status" value="1"/>
</dbReference>
<dbReference type="InterPro" id="IPR041667">
    <property type="entry name" value="Cupin_8"/>
</dbReference>
<dbReference type="GeneID" id="18166205"/>
<gene>
    <name evidence="2" type="ORF">CCM_04182</name>
</gene>
<dbReference type="PANTHER" id="PTHR12461">
    <property type="entry name" value="HYPOXIA-INDUCIBLE FACTOR 1 ALPHA INHIBITOR-RELATED"/>
    <property type="match status" value="1"/>
</dbReference>
<dbReference type="OMA" id="AHACCET"/>
<dbReference type="InterPro" id="IPR003347">
    <property type="entry name" value="JmjC_dom"/>
</dbReference>
<evidence type="ECO:0000313" key="3">
    <source>
        <dbReference type="Proteomes" id="UP000001610"/>
    </source>
</evidence>
<dbReference type="Pfam" id="PF13621">
    <property type="entry name" value="Cupin_8"/>
    <property type="match status" value="1"/>
</dbReference>
<sequence length="516" mass="58340">MSPAPFMWPELRKLLDRFCDGTTKVADATNEEPALPNPQPLPFTTTRAMDALDRGAMTSLLNTQAHRLLNLHEVTTTGTGLLNPACEQIPRRLKDLELASHSRIYAYRFDQVPSFWGQIYSDVQVLSAFHFLLEQLKRQSPPEQFQAFLKALDEVVACLDRSLIITGGCGILKNTWIEGTFKIISAAWKPYAVYGPDVEFSTKEPYGRPPVTSPCTRRQGWTMDKFERYMSIGHSLTVETGQIGIQPIVFTDLTKDTWPAIVERRWFRPNYLLSHTVGGRRLVPVEIGLSYVHSDWGQQLLSFKNFLVGYIDNRLTVDHAVCDTAEPIPMLSRVPGYLAQHDLFRQIPALRNDILVPDFCWATVPGHPLNKDKVRPKLEVPALNVWFGSAGTTTPLHTDSYTNLLCQVVGTKYVRLYPPQADKYMRPFKNNPEGADMSNTSTIDLGAVYGWDKCTTDDMSSDGEAAELIEQIKNELSTVEYFDCILEPGDTLLIPIGWWHHVRSLSVSLSVSFWWN</sequence>
<reference evidence="2 3" key="1">
    <citation type="journal article" date="2011" name="Genome Biol.">
        <title>Genome sequence of the insect pathogenic fungus Cordyceps militaris, a valued traditional Chinese medicine.</title>
        <authorList>
            <person name="Zheng P."/>
            <person name="Xia Y."/>
            <person name="Xiao G."/>
            <person name="Xiong C."/>
            <person name="Hu X."/>
            <person name="Zhang S."/>
            <person name="Zheng H."/>
            <person name="Huang Y."/>
            <person name="Zhou Y."/>
            <person name="Wang S."/>
            <person name="Zhao G.P."/>
            <person name="Liu X."/>
            <person name="St Leger R.J."/>
            <person name="Wang C."/>
        </authorList>
    </citation>
    <scope>NUCLEOTIDE SEQUENCE [LARGE SCALE GENOMIC DNA]</scope>
    <source>
        <strain evidence="2 3">CM01</strain>
    </source>
</reference>
<dbReference type="Gene3D" id="2.60.120.650">
    <property type="entry name" value="Cupin"/>
    <property type="match status" value="1"/>
</dbReference>
<dbReference type="HOGENOM" id="CLU_016785_0_0_1"/>
<organism evidence="2 3">
    <name type="scientific">Cordyceps militaris (strain CM01)</name>
    <name type="common">Caterpillar fungus</name>
    <dbReference type="NCBI Taxonomy" id="983644"/>
    <lineage>
        <taxon>Eukaryota</taxon>
        <taxon>Fungi</taxon>
        <taxon>Dikarya</taxon>
        <taxon>Ascomycota</taxon>
        <taxon>Pezizomycotina</taxon>
        <taxon>Sordariomycetes</taxon>
        <taxon>Hypocreomycetidae</taxon>
        <taxon>Hypocreales</taxon>
        <taxon>Cordycipitaceae</taxon>
        <taxon>Cordyceps</taxon>
    </lineage>
</organism>
<dbReference type="KEGG" id="cmt:CCM_04182"/>
<dbReference type="OrthoDB" id="47172at2759"/>
<dbReference type="InParanoid" id="G3JDY4"/>
<accession>G3JDY4</accession>
<dbReference type="STRING" id="983644.G3JDY4"/>
<dbReference type="PANTHER" id="PTHR12461:SF101">
    <property type="entry name" value="TRNA WYBUTOSINE-SYNTHESIZING PROTEIN 4"/>
    <property type="match status" value="1"/>
</dbReference>
<dbReference type="VEuPathDB" id="FungiDB:CCM_04182"/>
<protein>
    <submittedName>
        <fullName evidence="2">Jumonji domain containing 5</fullName>
    </submittedName>
</protein>
<dbReference type="Proteomes" id="UP000001610">
    <property type="component" value="Unassembled WGS sequence"/>
</dbReference>
<dbReference type="AlphaFoldDB" id="G3JDY4"/>
<dbReference type="EMBL" id="JH126401">
    <property type="protein sequence ID" value="EGX92809.1"/>
    <property type="molecule type" value="Genomic_DNA"/>
</dbReference>
<feature type="domain" description="JmjC" evidence="1">
    <location>
        <begin position="336"/>
        <end position="516"/>
    </location>
</feature>
<dbReference type="eggNOG" id="KOG2132">
    <property type="taxonomic scope" value="Eukaryota"/>
</dbReference>
<dbReference type="SMART" id="SM00558">
    <property type="entry name" value="JmjC"/>
    <property type="match status" value="1"/>
</dbReference>
<dbReference type="PROSITE" id="PS51184">
    <property type="entry name" value="JMJC"/>
    <property type="match status" value="1"/>
</dbReference>
<proteinExistence type="predicted"/>
<evidence type="ECO:0000313" key="2">
    <source>
        <dbReference type="EMBL" id="EGX92809.1"/>
    </source>
</evidence>